<dbReference type="EMBL" id="ML742186">
    <property type="protein sequence ID" value="KAE8147881.1"/>
    <property type="molecule type" value="Genomic_DNA"/>
</dbReference>
<organism evidence="3 4">
    <name type="scientific">Aspergillus avenaceus</name>
    <dbReference type="NCBI Taxonomy" id="36643"/>
    <lineage>
        <taxon>Eukaryota</taxon>
        <taxon>Fungi</taxon>
        <taxon>Dikarya</taxon>
        <taxon>Ascomycota</taxon>
        <taxon>Pezizomycotina</taxon>
        <taxon>Eurotiomycetes</taxon>
        <taxon>Eurotiomycetidae</taxon>
        <taxon>Eurotiales</taxon>
        <taxon>Aspergillaceae</taxon>
        <taxon>Aspergillus</taxon>
        <taxon>Aspergillus subgen. Circumdati</taxon>
    </lineage>
</organism>
<dbReference type="OrthoDB" id="5363290at2759"/>
<name>A0A5N6TP24_ASPAV</name>
<evidence type="ECO:0000256" key="2">
    <source>
        <dbReference type="SAM" id="Phobius"/>
    </source>
</evidence>
<dbReference type="AlphaFoldDB" id="A0A5N6TP24"/>
<keyword evidence="4" id="KW-1185">Reference proteome</keyword>
<feature type="compositionally biased region" description="Polar residues" evidence="1">
    <location>
        <begin position="27"/>
        <end position="36"/>
    </location>
</feature>
<accession>A0A5N6TP24</accession>
<evidence type="ECO:0000256" key="1">
    <source>
        <dbReference type="SAM" id="MobiDB-lite"/>
    </source>
</evidence>
<keyword evidence="2" id="KW-0812">Transmembrane</keyword>
<proteinExistence type="predicted"/>
<evidence type="ECO:0000313" key="4">
    <source>
        <dbReference type="Proteomes" id="UP000325780"/>
    </source>
</evidence>
<evidence type="ECO:0000313" key="3">
    <source>
        <dbReference type="EMBL" id="KAE8147881.1"/>
    </source>
</evidence>
<keyword evidence="2" id="KW-1133">Transmembrane helix</keyword>
<feature type="transmembrane region" description="Helical" evidence="2">
    <location>
        <begin position="64"/>
        <end position="82"/>
    </location>
</feature>
<protein>
    <submittedName>
        <fullName evidence="3">Uncharacterized protein</fullName>
    </submittedName>
</protein>
<dbReference type="Proteomes" id="UP000325780">
    <property type="component" value="Unassembled WGS sequence"/>
</dbReference>
<sequence length="110" mass="12384">MWWLALTGAKKVSKWGYKEYRKKHNNDNNNPTSINMANLPYPPPPAAPEPEVSTRARLKAQLEIGVYFLQVVFGLTVVGLYARERMNGMNAKWVYAFLTGLVAADPGVHH</sequence>
<gene>
    <name evidence="3" type="ORF">BDV25DRAFT_142316</name>
</gene>
<reference evidence="3 4" key="1">
    <citation type="submission" date="2019-04" db="EMBL/GenBank/DDBJ databases">
        <title>Friends and foes A comparative genomics study of 23 Aspergillus species from section Flavi.</title>
        <authorList>
            <consortium name="DOE Joint Genome Institute"/>
            <person name="Kjaerbolling I."/>
            <person name="Vesth T."/>
            <person name="Frisvad J.C."/>
            <person name="Nybo J.L."/>
            <person name="Theobald S."/>
            <person name="Kildgaard S."/>
            <person name="Isbrandt T."/>
            <person name="Kuo A."/>
            <person name="Sato A."/>
            <person name="Lyhne E.K."/>
            <person name="Kogle M.E."/>
            <person name="Wiebenga A."/>
            <person name="Kun R.S."/>
            <person name="Lubbers R.J."/>
            <person name="Makela M.R."/>
            <person name="Barry K."/>
            <person name="Chovatia M."/>
            <person name="Clum A."/>
            <person name="Daum C."/>
            <person name="Haridas S."/>
            <person name="He G."/>
            <person name="LaButti K."/>
            <person name="Lipzen A."/>
            <person name="Mondo S."/>
            <person name="Riley R."/>
            <person name="Salamov A."/>
            <person name="Simmons B.A."/>
            <person name="Magnuson J.K."/>
            <person name="Henrissat B."/>
            <person name="Mortensen U.H."/>
            <person name="Larsen T.O."/>
            <person name="Devries R.P."/>
            <person name="Grigoriev I.V."/>
            <person name="Machida M."/>
            <person name="Baker S.E."/>
            <person name="Andersen M.R."/>
        </authorList>
    </citation>
    <scope>NUCLEOTIDE SEQUENCE [LARGE SCALE GENOMIC DNA]</scope>
    <source>
        <strain evidence="3 4">IBT 18842</strain>
    </source>
</reference>
<feature type="region of interest" description="Disordered" evidence="1">
    <location>
        <begin position="23"/>
        <end position="51"/>
    </location>
</feature>
<keyword evidence="2" id="KW-0472">Membrane</keyword>